<evidence type="ECO:0000313" key="1">
    <source>
        <dbReference type="EMBL" id="QDU82594.1"/>
    </source>
</evidence>
<gene>
    <name evidence="1" type="ORF">Pla110_43540</name>
</gene>
<dbReference type="RefSeq" id="WP_144998932.1">
    <property type="nucleotide sequence ID" value="NZ_CP036281.1"/>
</dbReference>
<dbReference type="EMBL" id="CP036281">
    <property type="protein sequence ID" value="QDU82594.1"/>
    <property type="molecule type" value="Genomic_DNA"/>
</dbReference>
<protein>
    <submittedName>
        <fullName evidence="1">Uncharacterized protein</fullName>
    </submittedName>
</protein>
<name>A0A518CTU1_9PLAN</name>
<reference evidence="1 2" key="1">
    <citation type="submission" date="2019-02" db="EMBL/GenBank/DDBJ databases">
        <title>Deep-cultivation of Planctomycetes and their phenomic and genomic characterization uncovers novel biology.</title>
        <authorList>
            <person name="Wiegand S."/>
            <person name="Jogler M."/>
            <person name="Boedeker C."/>
            <person name="Pinto D."/>
            <person name="Vollmers J."/>
            <person name="Rivas-Marin E."/>
            <person name="Kohn T."/>
            <person name="Peeters S.H."/>
            <person name="Heuer A."/>
            <person name="Rast P."/>
            <person name="Oberbeckmann S."/>
            <person name="Bunk B."/>
            <person name="Jeske O."/>
            <person name="Meyerdierks A."/>
            <person name="Storesund J.E."/>
            <person name="Kallscheuer N."/>
            <person name="Luecker S."/>
            <person name="Lage O.M."/>
            <person name="Pohl T."/>
            <person name="Merkel B.J."/>
            <person name="Hornburger P."/>
            <person name="Mueller R.-W."/>
            <person name="Bruemmer F."/>
            <person name="Labrenz M."/>
            <person name="Spormann A.M."/>
            <person name="Op den Camp H."/>
            <person name="Overmann J."/>
            <person name="Amann R."/>
            <person name="Jetten M.S.M."/>
            <person name="Mascher T."/>
            <person name="Medema M.H."/>
            <person name="Devos D.P."/>
            <person name="Kaster A.-K."/>
            <person name="Ovreas L."/>
            <person name="Rohde M."/>
            <person name="Galperin M.Y."/>
            <person name="Jogler C."/>
        </authorList>
    </citation>
    <scope>NUCLEOTIDE SEQUENCE [LARGE SCALE GENOMIC DNA]</scope>
    <source>
        <strain evidence="1 2">Pla110</strain>
    </source>
</reference>
<dbReference type="Proteomes" id="UP000317178">
    <property type="component" value="Chromosome"/>
</dbReference>
<dbReference type="KEGG" id="plon:Pla110_43540"/>
<proteinExistence type="predicted"/>
<keyword evidence="2" id="KW-1185">Reference proteome</keyword>
<evidence type="ECO:0000313" key="2">
    <source>
        <dbReference type="Proteomes" id="UP000317178"/>
    </source>
</evidence>
<dbReference type="AlphaFoldDB" id="A0A518CTU1"/>
<accession>A0A518CTU1</accession>
<sequence>MTIWQKIETPSDRSEYFTLLKSSSEAYADAQLDGLNRLLDERNGQAYLYQETGPPGFFLLLLITPSPSPSREGVWKLVHFLPGGEFDPEEALRILARQTRKVLDEMGITRYYGRPLKHYNNPQTVEFYKQARERLWELTEVEDRPGHIAYTYHLHRDPTRHNEDELFQRQSPAEQQS</sequence>
<organism evidence="1 2">
    <name type="scientific">Polystyrenella longa</name>
    <dbReference type="NCBI Taxonomy" id="2528007"/>
    <lineage>
        <taxon>Bacteria</taxon>
        <taxon>Pseudomonadati</taxon>
        <taxon>Planctomycetota</taxon>
        <taxon>Planctomycetia</taxon>
        <taxon>Planctomycetales</taxon>
        <taxon>Planctomycetaceae</taxon>
        <taxon>Polystyrenella</taxon>
    </lineage>
</organism>